<feature type="compositionally biased region" description="Basic and acidic residues" evidence="1">
    <location>
        <begin position="79"/>
        <end position="111"/>
    </location>
</feature>
<name>A0ABQ4TCN9_METOR</name>
<organism evidence="2 3">
    <name type="scientific">Methylobacterium organophilum</name>
    <dbReference type="NCBI Taxonomy" id="410"/>
    <lineage>
        <taxon>Bacteria</taxon>
        <taxon>Pseudomonadati</taxon>
        <taxon>Pseudomonadota</taxon>
        <taxon>Alphaproteobacteria</taxon>
        <taxon>Hyphomicrobiales</taxon>
        <taxon>Methylobacteriaceae</taxon>
        <taxon>Methylobacterium</taxon>
    </lineage>
</organism>
<comment type="caution">
    <text evidence="2">The sequence shown here is derived from an EMBL/GenBank/DDBJ whole genome shotgun (WGS) entry which is preliminary data.</text>
</comment>
<reference evidence="2" key="1">
    <citation type="journal article" date="2021" name="Front. Microbiol.">
        <title>Comprehensive Comparative Genomics and Phenotyping of Methylobacterium Species.</title>
        <authorList>
            <person name="Alessa O."/>
            <person name="Ogura Y."/>
            <person name="Fujitani Y."/>
            <person name="Takami H."/>
            <person name="Hayashi T."/>
            <person name="Sahin N."/>
            <person name="Tani A."/>
        </authorList>
    </citation>
    <scope>NUCLEOTIDE SEQUENCE</scope>
    <source>
        <strain evidence="2">NBRC 15689</strain>
    </source>
</reference>
<evidence type="ECO:0000313" key="3">
    <source>
        <dbReference type="Proteomes" id="UP001055156"/>
    </source>
</evidence>
<accession>A0ABQ4TCN9</accession>
<feature type="compositionally biased region" description="Basic and acidic residues" evidence="1">
    <location>
        <begin position="54"/>
        <end position="65"/>
    </location>
</feature>
<proteinExistence type="predicted"/>
<feature type="region of interest" description="Disordered" evidence="1">
    <location>
        <begin position="1"/>
        <end position="111"/>
    </location>
</feature>
<dbReference type="EMBL" id="BPQV01000011">
    <property type="protein sequence ID" value="GJE28670.1"/>
    <property type="molecule type" value="Genomic_DNA"/>
</dbReference>
<sequence length="245" mass="26438">MGGQNKPGDDGRSLTDDLAAQAGMPRGTGRGGSLDEAARRIDREQEEALTAAREASHAAAERVRETGAQAADAAGSAYERARDTATDTAADLKSRVGDAAQEARRRAENAYDDARDWASERYDHHRAQAADLADRGYQRIREGRTATEAFVSENPLLVGVVGLAAGLLLGALLPRTRQEDQTLGPYADDLRDQGLRYARDMTHRGRVFVEQALDPDNLDAALHRSGATGGEAEVYEGTERKIHTL</sequence>
<dbReference type="Gene3D" id="6.10.140.1430">
    <property type="match status" value="1"/>
</dbReference>
<evidence type="ECO:0000256" key="1">
    <source>
        <dbReference type="SAM" id="MobiDB-lite"/>
    </source>
</evidence>
<protein>
    <recommendedName>
        <fullName evidence="4">DUF883 domain-containing protein</fullName>
    </recommendedName>
</protein>
<dbReference type="Proteomes" id="UP001055156">
    <property type="component" value="Unassembled WGS sequence"/>
</dbReference>
<feature type="compositionally biased region" description="Low complexity" evidence="1">
    <location>
        <begin position="68"/>
        <end position="77"/>
    </location>
</feature>
<evidence type="ECO:0008006" key="4">
    <source>
        <dbReference type="Google" id="ProtNLM"/>
    </source>
</evidence>
<dbReference type="RefSeq" id="WP_238312613.1">
    <property type="nucleotide sequence ID" value="NZ_BPQV01000011.1"/>
</dbReference>
<evidence type="ECO:0000313" key="2">
    <source>
        <dbReference type="EMBL" id="GJE28670.1"/>
    </source>
</evidence>
<gene>
    <name evidence="2" type="ORF">LKMONMHP_3543</name>
</gene>
<keyword evidence="3" id="KW-1185">Reference proteome</keyword>
<reference evidence="2" key="2">
    <citation type="submission" date="2021-08" db="EMBL/GenBank/DDBJ databases">
        <authorList>
            <person name="Tani A."/>
            <person name="Ola A."/>
            <person name="Ogura Y."/>
            <person name="Katsura K."/>
            <person name="Hayashi T."/>
        </authorList>
    </citation>
    <scope>NUCLEOTIDE SEQUENCE</scope>
    <source>
        <strain evidence="2">NBRC 15689</strain>
    </source>
</reference>